<feature type="binding site" evidence="8">
    <location>
        <position position="25"/>
    </location>
    <ligand>
        <name>ADP-alpha-D-glucose</name>
        <dbReference type="ChEBI" id="CHEBI:57498"/>
    </ligand>
</feature>
<comment type="function">
    <text evidence="2 8">Synthesizes alpha-1,4-glucan chains using ADP-glucose.</text>
</comment>
<dbReference type="EC" id="2.4.1.21" evidence="8"/>
<dbReference type="CDD" id="cd03791">
    <property type="entry name" value="GT5_Glycogen_synthase_DULL1-like"/>
    <property type="match status" value="1"/>
</dbReference>
<accession>A0A094WAQ7</accession>
<evidence type="ECO:0000256" key="6">
    <source>
        <dbReference type="ARBA" id="ARBA00022679"/>
    </source>
</evidence>
<dbReference type="Pfam" id="PF08323">
    <property type="entry name" value="Glyco_transf_5"/>
    <property type="match status" value="1"/>
</dbReference>
<evidence type="ECO:0000256" key="8">
    <source>
        <dbReference type="HAMAP-Rule" id="MF_00484"/>
    </source>
</evidence>
<dbReference type="AlphaFoldDB" id="A0A094WAQ7"/>
<feature type="domain" description="Starch synthase catalytic" evidence="10">
    <location>
        <begin position="12"/>
        <end position="256"/>
    </location>
</feature>
<dbReference type="HAMAP" id="MF_00484">
    <property type="entry name" value="Glycogen_synth"/>
    <property type="match status" value="1"/>
</dbReference>
<comment type="pathway">
    <text evidence="3 8">Glycan biosynthesis; glycogen biosynthesis.</text>
</comment>
<evidence type="ECO:0000313" key="12">
    <source>
        <dbReference type="Proteomes" id="UP000029452"/>
    </source>
</evidence>
<keyword evidence="6 8" id="KW-0808">Transferase</keyword>
<protein>
    <recommendedName>
        <fullName evidence="8">Glycogen synthase</fullName>
        <ecNumber evidence="8">2.4.1.21</ecNumber>
    </recommendedName>
    <alternativeName>
        <fullName evidence="8">Starch [bacterial glycogen] synthase</fullName>
    </alternativeName>
</protein>
<gene>
    <name evidence="8" type="primary">glgA</name>
    <name evidence="11" type="ORF">LptCag_0482</name>
</gene>
<dbReference type="InterPro" id="IPR013534">
    <property type="entry name" value="Starch_synth_cat_dom"/>
</dbReference>
<evidence type="ECO:0000256" key="1">
    <source>
        <dbReference type="ARBA" id="ARBA00001478"/>
    </source>
</evidence>
<proteinExistence type="inferred from homology"/>
<dbReference type="GO" id="GO:0005978">
    <property type="term" value="P:glycogen biosynthetic process"/>
    <property type="evidence" value="ECO:0007669"/>
    <property type="project" value="UniProtKB-UniRule"/>
</dbReference>
<evidence type="ECO:0000259" key="9">
    <source>
        <dbReference type="Pfam" id="PF00534"/>
    </source>
</evidence>
<dbReference type="InterPro" id="IPR011835">
    <property type="entry name" value="GS/SS"/>
</dbReference>
<comment type="caution">
    <text evidence="11">The sequence shown here is derived from an EMBL/GenBank/DDBJ whole genome shotgun (WGS) entry which is preliminary data.</text>
</comment>
<comment type="similarity">
    <text evidence="4 8">Belongs to the glycosyltransferase 1 family. Bacterial/plant glycogen synthase subfamily.</text>
</comment>
<feature type="domain" description="Glycosyl transferase family 1" evidence="9">
    <location>
        <begin position="307"/>
        <end position="455"/>
    </location>
</feature>
<evidence type="ECO:0000259" key="10">
    <source>
        <dbReference type="Pfam" id="PF08323"/>
    </source>
</evidence>
<evidence type="ECO:0000256" key="4">
    <source>
        <dbReference type="ARBA" id="ARBA00010281"/>
    </source>
</evidence>
<reference evidence="11 12" key="1">
    <citation type="submission" date="2014-06" db="EMBL/GenBank/DDBJ databases">
        <title>Draft genome sequence of iron oxidizing acidophile Leptospirillum ferriphilum DSM14647.</title>
        <authorList>
            <person name="Cardenas J.P."/>
            <person name="Lazcano M."/>
            <person name="Ossandon F.J."/>
            <person name="Corbett M."/>
            <person name="Holmes D.S."/>
            <person name="Watkin E."/>
        </authorList>
    </citation>
    <scope>NUCLEOTIDE SEQUENCE [LARGE SCALE GENOMIC DNA]</scope>
    <source>
        <strain evidence="11 12">DSM 14647</strain>
    </source>
</reference>
<sequence>MNIRKNIQRQLKILFLSSEVSPFLKSGGLADVAGALPEALYRLAPGEIDIRVLTTGFGGIRHTSGISFQKEFLFSFPGGKGDAEVFQAGSRPDPDGLRVTFLDPLRLFDRPGLYGEDGVDYPDNFRRFVLWSYAIREWMREESFHPDIVHGNDWQTGLFLALLEYWKKTGRDPWTTRSLFTIHNLAYKGLFPLEDLPLTGLSPDYGHFSRLEFYGKLAFIKGGICCADRVTTVSPTYREEILFEPLGEGLSGALRERGENFLGILNGIDDRVWDPETDPALERRFSVNDLSGRTENRRSLLEQFSLPELSGVPVFGMVTRLAEQKGVDLALGAIRSLLDEGIDFRMIILGSGTPELEKQALDVARNTPGKVAVRIGFDDALARRIFAGSDFFLMPSRFEPCGLSQMYAMRYGAIPLVNPTGGLKDTVDPSRTGLWLEELSVKGVADGMKKAIQLYAKKSLFRQFVLHAMRTDNSWKERAKEYLEAYDRLFDNR</sequence>
<keyword evidence="5 8" id="KW-0328">Glycosyltransferase</keyword>
<dbReference type="PANTHER" id="PTHR45825:SF11">
    <property type="entry name" value="ALPHA AMYLASE DOMAIN-CONTAINING PROTEIN"/>
    <property type="match status" value="1"/>
</dbReference>
<evidence type="ECO:0000313" key="11">
    <source>
        <dbReference type="EMBL" id="KGA92747.1"/>
    </source>
</evidence>
<evidence type="ECO:0000256" key="3">
    <source>
        <dbReference type="ARBA" id="ARBA00004964"/>
    </source>
</evidence>
<dbReference type="Proteomes" id="UP000029452">
    <property type="component" value="Unassembled WGS sequence"/>
</dbReference>
<dbReference type="UniPathway" id="UPA00164"/>
<dbReference type="Pfam" id="PF00534">
    <property type="entry name" value="Glycos_transf_1"/>
    <property type="match status" value="1"/>
</dbReference>
<evidence type="ECO:0000256" key="7">
    <source>
        <dbReference type="ARBA" id="ARBA00023056"/>
    </source>
</evidence>
<organism evidence="11 12">
    <name type="scientific">Leptospirillum ferriphilum</name>
    <dbReference type="NCBI Taxonomy" id="178606"/>
    <lineage>
        <taxon>Bacteria</taxon>
        <taxon>Pseudomonadati</taxon>
        <taxon>Nitrospirota</taxon>
        <taxon>Nitrospiria</taxon>
        <taxon>Nitrospirales</taxon>
        <taxon>Nitrospiraceae</taxon>
        <taxon>Leptospirillum</taxon>
    </lineage>
</organism>
<dbReference type="NCBIfam" id="TIGR02095">
    <property type="entry name" value="glgA"/>
    <property type="match status" value="1"/>
</dbReference>
<dbReference type="Gene3D" id="3.40.50.2000">
    <property type="entry name" value="Glycogen Phosphorylase B"/>
    <property type="match status" value="2"/>
</dbReference>
<dbReference type="RefSeq" id="WP_161781772.1">
    <property type="nucleotide sequence ID" value="NZ_JBPKCJ010000009.1"/>
</dbReference>
<keyword evidence="7 8" id="KW-0320">Glycogen biosynthesis</keyword>
<dbReference type="EMBL" id="JPGK01000012">
    <property type="protein sequence ID" value="KGA92747.1"/>
    <property type="molecule type" value="Genomic_DNA"/>
</dbReference>
<evidence type="ECO:0000256" key="2">
    <source>
        <dbReference type="ARBA" id="ARBA00002764"/>
    </source>
</evidence>
<dbReference type="GO" id="GO:0009011">
    <property type="term" value="F:alpha-1,4-glucan glucosyltransferase (ADP-glucose donor) activity"/>
    <property type="evidence" value="ECO:0007669"/>
    <property type="project" value="UniProtKB-UniRule"/>
</dbReference>
<comment type="catalytic activity">
    <reaction evidence="1 8">
        <text>[(1-&gt;4)-alpha-D-glucosyl](n) + ADP-alpha-D-glucose = [(1-&gt;4)-alpha-D-glucosyl](n+1) + ADP + H(+)</text>
        <dbReference type="Rhea" id="RHEA:18189"/>
        <dbReference type="Rhea" id="RHEA-COMP:9584"/>
        <dbReference type="Rhea" id="RHEA-COMP:9587"/>
        <dbReference type="ChEBI" id="CHEBI:15378"/>
        <dbReference type="ChEBI" id="CHEBI:15444"/>
        <dbReference type="ChEBI" id="CHEBI:57498"/>
        <dbReference type="ChEBI" id="CHEBI:456216"/>
        <dbReference type="EC" id="2.4.1.21"/>
    </reaction>
</comment>
<dbReference type="PATRIC" id="fig|178606.4.peg.2504"/>
<dbReference type="PANTHER" id="PTHR45825">
    <property type="entry name" value="GRANULE-BOUND STARCH SYNTHASE 1, CHLOROPLASTIC/AMYLOPLASTIC"/>
    <property type="match status" value="1"/>
</dbReference>
<dbReference type="GO" id="GO:0004373">
    <property type="term" value="F:alpha-1,4-glucan glucosyltransferase (UDP-glucose donor) activity"/>
    <property type="evidence" value="ECO:0007669"/>
    <property type="project" value="InterPro"/>
</dbReference>
<name>A0A094WAQ7_9BACT</name>
<evidence type="ECO:0000256" key="5">
    <source>
        <dbReference type="ARBA" id="ARBA00022676"/>
    </source>
</evidence>
<dbReference type="SUPFAM" id="SSF53756">
    <property type="entry name" value="UDP-Glycosyltransferase/glycogen phosphorylase"/>
    <property type="match status" value="1"/>
</dbReference>
<dbReference type="InterPro" id="IPR001296">
    <property type="entry name" value="Glyco_trans_1"/>
</dbReference>